<dbReference type="PATRIC" id="fig|1158607.3.peg.2178"/>
<evidence type="ECO:0000313" key="2">
    <source>
        <dbReference type="EMBL" id="EOH94471.1"/>
    </source>
</evidence>
<evidence type="ECO:0000259" key="1">
    <source>
        <dbReference type="Pfam" id="PF00561"/>
    </source>
</evidence>
<dbReference type="PANTHER" id="PTHR43798:SF33">
    <property type="entry name" value="HYDROLASE, PUTATIVE (AFU_ORTHOLOGUE AFUA_2G14860)-RELATED"/>
    <property type="match status" value="1"/>
</dbReference>
<dbReference type="InterPro" id="IPR029058">
    <property type="entry name" value="AB_hydrolase_fold"/>
</dbReference>
<dbReference type="AlphaFoldDB" id="R2SNS0"/>
<name>R2SNS0_9ENTE</name>
<dbReference type="Pfam" id="PF00561">
    <property type="entry name" value="Abhydrolase_1"/>
    <property type="match status" value="1"/>
</dbReference>
<feature type="domain" description="AB hydrolase-1" evidence="1">
    <location>
        <begin position="28"/>
        <end position="255"/>
    </location>
</feature>
<dbReference type="STRING" id="160454.RV10_GL003168"/>
<accession>R2SNS0</accession>
<dbReference type="InterPro" id="IPR000073">
    <property type="entry name" value="AB_hydrolase_1"/>
</dbReference>
<sequence length="270" mass="30504">MVYQALEDEVIIDGTVMPYVVFGSGSTPLILLPGLSDGIKSVRGQATVLALTYRKLAKRYKVYVFSRKDEIEENYSIKDMALDQKIAIDKLGIKKCFMMGISQGGMIAQQFTINFPDVVERLILTVSTSQAEALLKRVTNNWISFAQNNDYAALIIDTMEQSYTPKKLKKIRLMYPVISRVGKPKDLTRFLIQAQACLKHDVYDELHKIQCPTLLIGGKKDKIAGVEATLKMAQEIKNSHLLIYPNSGHAAYEEEKDFVKDVMKFLQKDI</sequence>
<dbReference type="InterPro" id="IPR050266">
    <property type="entry name" value="AB_hydrolase_sf"/>
</dbReference>
<proteinExistence type="predicted"/>
<dbReference type="GO" id="GO:0016020">
    <property type="term" value="C:membrane"/>
    <property type="evidence" value="ECO:0007669"/>
    <property type="project" value="TreeGrafter"/>
</dbReference>
<evidence type="ECO:0000313" key="3">
    <source>
        <dbReference type="Proteomes" id="UP000013782"/>
    </source>
</evidence>
<dbReference type="SUPFAM" id="SSF53474">
    <property type="entry name" value="alpha/beta-Hydrolases"/>
    <property type="match status" value="1"/>
</dbReference>
<keyword evidence="3" id="KW-1185">Reference proteome</keyword>
<protein>
    <recommendedName>
        <fullName evidence="1">AB hydrolase-1 domain-containing protein</fullName>
    </recommendedName>
</protein>
<dbReference type="PRINTS" id="PR00111">
    <property type="entry name" value="ABHYDROLASE"/>
</dbReference>
<dbReference type="eggNOG" id="COG2267">
    <property type="taxonomic scope" value="Bacteria"/>
</dbReference>
<reference evidence="2 3" key="1">
    <citation type="submission" date="2013-02" db="EMBL/GenBank/DDBJ databases">
        <title>The Genome Sequence of Enterococcus pallens BAA-351.</title>
        <authorList>
            <consortium name="The Broad Institute Genome Sequencing Platform"/>
            <consortium name="The Broad Institute Genome Sequencing Center for Infectious Disease"/>
            <person name="Earl A.M."/>
            <person name="Gilmore M.S."/>
            <person name="Lebreton F."/>
            <person name="Walker B."/>
            <person name="Young S.K."/>
            <person name="Zeng Q."/>
            <person name="Gargeya S."/>
            <person name="Fitzgerald M."/>
            <person name="Haas B."/>
            <person name="Abouelleil A."/>
            <person name="Alvarado L."/>
            <person name="Arachchi H.M."/>
            <person name="Berlin A.M."/>
            <person name="Chapman S.B."/>
            <person name="Dewar J."/>
            <person name="Goldberg J."/>
            <person name="Griggs A."/>
            <person name="Gujja S."/>
            <person name="Hansen M."/>
            <person name="Howarth C."/>
            <person name="Imamovic A."/>
            <person name="Larimer J."/>
            <person name="McCowan C."/>
            <person name="Murphy C."/>
            <person name="Neiman D."/>
            <person name="Pearson M."/>
            <person name="Priest M."/>
            <person name="Roberts A."/>
            <person name="Saif S."/>
            <person name="Shea T."/>
            <person name="Sisk P."/>
            <person name="Sykes S."/>
            <person name="Wortman J."/>
            <person name="Nusbaum C."/>
            <person name="Birren B."/>
        </authorList>
    </citation>
    <scope>NUCLEOTIDE SEQUENCE [LARGE SCALE GENOMIC DNA]</scope>
    <source>
        <strain evidence="2 3">ATCC BAA-351</strain>
    </source>
</reference>
<organism evidence="2 3">
    <name type="scientific">Enterococcus pallens ATCC BAA-351</name>
    <dbReference type="NCBI Taxonomy" id="1158607"/>
    <lineage>
        <taxon>Bacteria</taxon>
        <taxon>Bacillati</taxon>
        <taxon>Bacillota</taxon>
        <taxon>Bacilli</taxon>
        <taxon>Lactobacillales</taxon>
        <taxon>Enterococcaceae</taxon>
        <taxon>Enterococcus</taxon>
    </lineage>
</organism>
<dbReference type="Gene3D" id="3.40.50.1820">
    <property type="entry name" value="alpha/beta hydrolase"/>
    <property type="match status" value="1"/>
</dbReference>
<dbReference type="RefSeq" id="WP_010757197.1">
    <property type="nucleotide sequence ID" value="NZ_ASWD01000001.1"/>
</dbReference>
<dbReference type="EMBL" id="AJAQ01000015">
    <property type="protein sequence ID" value="EOH94471.1"/>
    <property type="molecule type" value="Genomic_DNA"/>
</dbReference>
<gene>
    <name evidence="2" type="ORF">UAU_02206</name>
</gene>
<comment type="caution">
    <text evidence="2">The sequence shown here is derived from an EMBL/GenBank/DDBJ whole genome shotgun (WGS) entry which is preliminary data.</text>
</comment>
<dbReference type="Proteomes" id="UP000013782">
    <property type="component" value="Unassembled WGS sequence"/>
</dbReference>
<dbReference type="PANTHER" id="PTHR43798">
    <property type="entry name" value="MONOACYLGLYCEROL LIPASE"/>
    <property type="match status" value="1"/>
</dbReference>
<dbReference type="HOGENOM" id="CLU_020336_33_1_9"/>